<gene>
    <name evidence="1" type="ORF">BDN70DRAFT_879445</name>
</gene>
<reference evidence="1" key="1">
    <citation type="submission" date="2020-11" db="EMBL/GenBank/DDBJ databases">
        <authorList>
            <consortium name="DOE Joint Genome Institute"/>
            <person name="Ahrendt S."/>
            <person name="Riley R."/>
            <person name="Andreopoulos W."/>
            <person name="Labutti K."/>
            <person name="Pangilinan J."/>
            <person name="Ruiz-Duenas F.J."/>
            <person name="Barrasa J.M."/>
            <person name="Sanchez-Garcia M."/>
            <person name="Camarero S."/>
            <person name="Miyauchi S."/>
            <person name="Serrano A."/>
            <person name="Linde D."/>
            <person name="Babiker R."/>
            <person name="Drula E."/>
            <person name="Ayuso-Fernandez I."/>
            <person name="Pacheco R."/>
            <person name="Padilla G."/>
            <person name="Ferreira P."/>
            <person name="Barriuso J."/>
            <person name="Kellner H."/>
            <person name="Castanera R."/>
            <person name="Alfaro M."/>
            <person name="Ramirez L."/>
            <person name="Pisabarro A.G."/>
            <person name="Kuo A."/>
            <person name="Tritt A."/>
            <person name="Lipzen A."/>
            <person name="He G."/>
            <person name="Yan M."/>
            <person name="Ng V."/>
            <person name="Cullen D."/>
            <person name="Martin F."/>
            <person name="Rosso M.-N."/>
            <person name="Henrissat B."/>
            <person name="Hibbett D."/>
            <person name="Martinez A.T."/>
            <person name="Grigoriev I.V."/>
        </authorList>
    </citation>
    <scope>NUCLEOTIDE SEQUENCE</scope>
    <source>
        <strain evidence="1">CIRM-BRFM 674</strain>
    </source>
</reference>
<dbReference type="EMBL" id="MU155225">
    <property type="protein sequence ID" value="KAF9478852.1"/>
    <property type="molecule type" value="Genomic_DNA"/>
</dbReference>
<keyword evidence="2" id="KW-1185">Reference proteome</keyword>
<evidence type="ECO:0000313" key="1">
    <source>
        <dbReference type="EMBL" id="KAF9478852.1"/>
    </source>
</evidence>
<evidence type="ECO:0008006" key="3">
    <source>
        <dbReference type="Google" id="ProtNLM"/>
    </source>
</evidence>
<comment type="caution">
    <text evidence="1">The sequence shown here is derived from an EMBL/GenBank/DDBJ whole genome shotgun (WGS) entry which is preliminary data.</text>
</comment>
<name>A0A9P6CTV4_9AGAR</name>
<dbReference type="AlphaFoldDB" id="A0A9P6CTV4"/>
<sequence>MSGELSIPLDIIEVIIDNLATIDDLSHTSLWACARACRYLLHRCRRHIFSSIALDANHSYLTRQRRKHSPHQIIKLLNRAPEIAIYVRKVNFGVCHSRSDSLPKYQELSEILRRFTQVQHLTIESNCRSFVGWNEVANCLQDALFDMLHLPNLTYLSLCSLHEFPISNLTHCSNLRALFVEDVTPASYTLPPTSIQSIALIEYSGGPGSSVFTDNIIKMTDFKNRPLFDFRDLSKYVAQCNCIEDVEIIRQILKTTTQLQHIDLHVKYPCNYGQFSEVLFQSPKSLRKMIIRRCLHDRHSDPLNDLPHQLIVMRDRPNILEELEIYVHINVDVELAPNNQWNELDKVFNPPGWSCLKIASINIFTGIYWKVTLRKLVWTPQLPILLASKNIAYELFVNNIKTNTVPS</sequence>
<proteinExistence type="predicted"/>
<dbReference type="OrthoDB" id="3048163at2759"/>
<dbReference type="Gene3D" id="3.80.10.10">
    <property type="entry name" value="Ribonuclease Inhibitor"/>
    <property type="match status" value="1"/>
</dbReference>
<organism evidence="1 2">
    <name type="scientific">Pholiota conissans</name>
    <dbReference type="NCBI Taxonomy" id="109636"/>
    <lineage>
        <taxon>Eukaryota</taxon>
        <taxon>Fungi</taxon>
        <taxon>Dikarya</taxon>
        <taxon>Basidiomycota</taxon>
        <taxon>Agaricomycotina</taxon>
        <taxon>Agaricomycetes</taxon>
        <taxon>Agaricomycetidae</taxon>
        <taxon>Agaricales</taxon>
        <taxon>Agaricineae</taxon>
        <taxon>Strophariaceae</taxon>
        <taxon>Pholiota</taxon>
    </lineage>
</organism>
<dbReference type="InterPro" id="IPR032675">
    <property type="entry name" value="LRR_dom_sf"/>
</dbReference>
<accession>A0A9P6CTV4</accession>
<evidence type="ECO:0000313" key="2">
    <source>
        <dbReference type="Proteomes" id="UP000807469"/>
    </source>
</evidence>
<dbReference type="SUPFAM" id="SSF52047">
    <property type="entry name" value="RNI-like"/>
    <property type="match status" value="1"/>
</dbReference>
<protein>
    <recommendedName>
        <fullName evidence="3">F-box domain-containing protein</fullName>
    </recommendedName>
</protein>
<dbReference type="Proteomes" id="UP000807469">
    <property type="component" value="Unassembled WGS sequence"/>
</dbReference>